<evidence type="ECO:0000313" key="2">
    <source>
        <dbReference type="Proteomes" id="UP001596012"/>
    </source>
</evidence>
<keyword evidence="2" id="KW-1185">Reference proteome</keyword>
<gene>
    <name evidence="1" type="ORF">ACFPH6_42945</name>
</gene>
<evidence type="ECO:0000313" key="1">
    <source>
        <dbReference type="EMBL" id="MFC4471176.1"/>
    </source>
</evidence>
<comment type="caution">
    <text evidence="1">The sequence shown here is derived from an EMBL/GenBank/DDBJ whole genome shotgun (WGS) entry which is preliminary data.</text>
</comment>
<sequence length="70" mass="8006">MAHRHCPNCGGLKLHPFHRVNDAEQRYIASQGPNPSDWWRCGNSGEKGRCLWVQPIYHQSAGFSLPDSFR</sequence>
<dbReference type="EMBL" id="JBHSFG010000087">
    <property type="protein sequence ID" value="MFC4471176.1"/>
    <property type="molecule type" value="Genomic_DNA"/>
</dbReference>
<protein>
    <submittedName>
        <fullName evidence="1">Uncharacterized protein</fullName>
    </submittedName>
</protein>
<reference evidence="2" key="1">
    <citation type="journal article" date="2019" name="Int. J. Syst. Evol. Microbiol.">
        <title>The Global Catalogue of Microorganisms (GCM) 10K type strain sequencing project: providing services to taxonomists for standard genome sequencing and annotation.</title>
        <authorList>
            <consortium name="The Broad Institute Genomics Platform"/>
            <consortium name="The Broad Institute Genome Sequencing Center for Infectious Disease"/>
            <person name="Wu L."/>
            <person name="Ma J."/>
        </authorList>
    </citation>
    <scope>NUCLEOTIDE SEQUENCE [LARGE SCALE GENOMIC DNA]</scope>
    <source>
        <strain evidence="2">DT43</strain>
    </source>
</reference>
<proteinExistence type="predicted"/>
<dbReference type="Proteomes" id="UP001596012">
    <property type="component" value="Unassembled WGS sequence"/>
</dbReference>
<accession>A0ABV8Z3Y0</accession>
<dbReference type="RefSeq" id="WP_386353049.1">
    <property type="nucleotide sequence ID" value="NZ_JBHSFG010000087.1"/>
</dbReference>
<organism evidence="1 2">
    <name type="scientific">Streptomyces xiangluensis</name>
    <dbReference type="NCBI Taxonomy" id="2665720"/>
    <lineage>
        <taxon>Bacteria</taxon>
        <taxon>Bacillati</taxon>
        <taxon>Actinomycetota</taxon>
        <taxon>Actinomycetes</taxon>
        <taxon>Kitasatosporales</taxon>
        <taxon>Streptomycetaceae</taxon>
        <taxon>Streptomyces</taxon>
    </lineage>
</organism>
<name>A0ABV8Z3Y0_9ACTN</name>